<sequence length="1164" mass="131169">MIDFDIPDYLKSIKGQGPPFKCPACEKQYKSIIGLQYHLKNHDRDPTVSATPATPTPKKRKKGKNTPKIKSNNKNKSPSTPIENQIIFDDSQNLVLKVKGKTIPLPIDEDIPLIDMQVYEKMTAHSNYEIEDIEPPKEPIISLPQAVYRPVDDYAILDAPPKPTGYIRFIEKTPEELDGEIEYDVDEEDTTWLDMINDKRSETSLHAIPVETLELLIDRLEKESYFQAASNGQAVSIIDEDAICCICMDGECQNTNVILFCDMCNLAVHQDCYGVPYIPENQWLCRQCLQSPSKPVQCKLCPNSGGAFKQTDTSEWAHVVCALWIPEVRFANTVFLEPIDSIDCIPPARWRLVCYICKQKTGACIQCNKNYCYSAFHVTCAQYAGLCMRMETVKSNDGQMMVQKMAFCDQHTPSNYGSEKSPIENEKAREECRNKMKLARKMLAKKRSSAPIILIPTIPTERVQEISNLVNFKKKDHFMQRLIAYWTLKRQFRNGVPLLRRLQTSTTSSHSRGGLEGSPDAKELYKQLKYWQHLRQDLERARLLCELVRKREKLKMLLIKVNEECVMTEVDPLGTAMHKIIDQLVQRDTMEIFLEPVDVNEVPDYANVIKSPMDLGTMREKLKSGGYDSLDDMETDFSLMIRNCLLYNNKETIFYKVGVKMKEQGGAVFKQARKELEKSGLIEAPIADGELVKIIDKEMKEIVTKPASVEGIKRLEQLQSRANSIKHHLAKAKKMKIIKMEIIKMKKLLNRGRKSAASTESEESQSDGESSGSDEKDKDELKTPTMSPLKSSALSTTTSPLSSGVNRRNAVLFTRKQQVLKRPELPDLSSMMKSDSLLGSLSSRLDELKPKQEEKKRGRGRKLGWRKHPVVGTNNLECTPSTSRNAIESTPKSMLLTPTILPNTSITLETPKFDARIPDSFRLYRGQGSNSENSEQSEFSDSCTSCEFSESYTNSEYGSSGSENASDSEIGSDNNSDSGSFNQPINADEDSQGTATTTTRASGDKKDEESRLSESDDDTGPIASTSAGAMRAFANAQSGKLKPLQLVWAKSRGYPWYPALIIDPSIPKGFVHNSVPLPCPPDNVLTLRKNQTSDDFLVLFFDTKRTWQWLPSSKLELLGIQKSIDESKLSESKKPTLRKAVKKAYEEALHYQSQVTKKKPEGKL</sequence>
<dbReference type="FunFam" id="2.30.30.140:FF:000008">
    <property type="entry name" value="Bromodomain containing 1, isoform CRA_b"/>
    <property type="match status" value="1"/>
</dbReference>
<dbReference type="GO" id="GO:0006357">
    <property type="term" value="P:regulation of transcription by RNA polymerase II"/>
    <property type="evidence" value="ECO:0007669"/>
    <property type="project" value="TreeGrafter"/>
</dbReference>
<evidence type="ECO:0000256" key="1">
    <source>
        <dbReference type="ARBA" id="ARBA00004123"/>
    </source>
</evidence>
<dbReference type="Pfam" id="PF00439">
    <property type="entry name" value="Bromodomain"/>
    <property type="match status" value="1"/>
</dbReference>
<evidence type="ECO:0000313" key="17">
    <source>
        <dbReference type="Proteomes" id="UP001153620"/>
    </source>
</evidence>
<keyword evidence="5" id="KW-0862">Zinc</keyword>
<keyword evidence="4 9" id="KW-0863">Zinc-finger</keyword>
<dbReference type="CDD" id="cd15670">
    <property type="entry name" value="ePHD_BRPF"/>
    <property type="match status" value="1"/>
</dbReference>
<dbReference type="OrthoDB" id="20839at2759"/>
<keyword evidence="2" id="KW-0479">Metal-binding</keyword>
<feature type="compositionally biased region" description="Basic and acidic residues" evidence="10">
    <location>
        <begin position="773"/>
        <end position="782"/>
    </location>
</feature>
<dbReference type="InterPro" id="IPR019542">
    <property type="entry name" value="Enhancer_polycomb-like_N"/>
</dbReference>
<dbReference type="SMART" id="SM00249">
    <property type="entry name" value="PHD"/>
    <property type="match status" value="2"/>
</dbReference>
<evidence type="ECO:0000259" key="11">
    <source>
        <dbReference type="PROSITE" id="PS50014"/>
    </source>
</evidence>
<feature type="domain" description="C2H2-type" evidence="13">
    <location>
        <begin position="20"/>
        <end position="47"/>
    </location>
</feature>
<dbReference type="EMBL" id="OU895880">
    <property type="protein sequence ID" value="CAG9810534.1"/>
    <property type="molecule type" value="Genomic_DNA"/>
</dbReference>
<dbReference type="PROSITE" id="PS50812">
    <property type="entry name" value="PWWP"/>
    <property type="match status" value="1"/>
</dbReference>
<evidence type="ECO:0000256" key="7">
    <source>
        <dbReference type="ARBA" id="ARBA00023242"/>
    </source>
</evidence>
<dbReference type="InterPro" id="IPR013083">
    <property type="entry name" value="Znf_RING/FYVE/PHD"/>
</dbReference>
<dbReference type="CDD" id="cd15572">
    <property type="entry name" value="PHD_BRPF"/>
    <property type="match status" value="1"/>
</dbReference>
<dbReference type="InterPro" id="IPR019786">
    <property type="entry name" value="Zinc_finger_PHD-type_CS"/>
</dbReference>
<dbReference type="SUPFAM" id="SSF57667">
    <property type="entry name" value="beta-beta-alpha zinc fingers"/>
    <property type="match status" value="1"/>
</dbReference>
<feature type="compositionally biased region" description="Low complexity" evidence="10">
    <location>
        <begin position="967"/>
        <end position="980"/>
    </location>
</feature>
<dbReference type="Gene3D" id="2.30.30.140">
    <property type="match status" value="1"/>
</dbReference>
<evidence type="ECO:0000259" key="14">
    <source>
        <dbReference type="PROSITE" id="PS50812"/>
    </source>
</evidence>
<protein>
    <recommendedName>
        <fullName evidence="18">Peregrin</fullName>
    </recommendedName>
</protein>
<feature type="compositionally biased region" description="Polar residues" evidence="10">
    <location>
        <begin position="953"/>
        <end position="965"/>
    </location>
</feature>
<dbReference type="GO" id="GO:0005634">
    <property type="term" value="C:nucleus"/>
    <property type="evidence" value="ECO:0007669"/>
    <property type="project" value="UniProtKB-SubCell"/>
</dbReference>
<name>A0A9N9S3C1_9DIPT</name>
<keyword evidence="3" id="KW-0677">Repeat</keyword>
<dbReference type="PROSITE" id="PS50157">
    <property type="entry name" value="ZINC_FINGER_C2H2_2"/>
    <property type="match status" value="1"/>
</dbReference>
<dbReference type="InterPro" id="IPR036427">
    <property type="entry name" value="Bromodomain-like_sf"/>
</dbReference>
<dbReference type="InterPro" id="IPR001487">
    <property type="entry name" value="Bromodomain"/>
</dbReference>
<dbReference type="PROSITE" id="PS50014">
    <property type="entry name" value="BROMODOMAIN_2"/>
    <property type="match status" value="1"/>
</dbReference>
<dbReference type="InterPro" id="IPR013087">
    <property type="entry name" value="Znf_C2H2_type"/>
</dbReference>
<dbReference type="InterPro" id="IPR001965">
    <property type="entry name" value="Znf_PHD"/>
</dbReference>
<dbReference type="PRINTS" id="PR00503">
    <property type="entry name" value="BROMODOMAIN"/>
</dbReference>
<dbReference type="CDD" id="cd05839">
    <property type="entry name" value="PWWP_BRPF"/>
    <property type="match status" value="1"/>
</dbReference>
<evidence type="ECO:0000256" key="3">
    <source>
        <dbReference type="ARBA" id="ARBA00022737"/>
    </source>
</evidence>
<dbReference type="PROSITE" id="PS50016">
    <property type="entry name" value="ZF_PHD_2"/>
    <property type="match status" value="1"/>
</dbReference>
<evidence type="ECO:0000256" key="9">
    <source>
        <dbReference type="PROSITE-ProRule" id="PRU00042"/>
    </source>
</evidence>
<evidence type="ECO:0000256" key="2">
    <source>
        <dbReference type="ARBA" id="ARBA00022723"/>
    </source>
</evidence>
<evidence type="ECO:0008006" key="18">
    <source>
        <dbReference type="Google" id="ProtNLM"/>
    </source>
</evidence>
<reference evidence="16" key="2">
    <citation type="submission" date="2022-10" db="EMBL/GenBank/DDBJ databases">
        <authorList>
            <consortium name="ENA_rothamsted_submissions"/>
            <consortium name="culmorum"/>
            <person name="King R."/>
        </authorList>
    </citation>
    <scope>NUCLEOTIDE SEQUENCE</scope>
</reference>
<dbReference type="PROSITE" id="PS01359">
    <property type="entry name" value="ZF_PHD_1"/>
    <property type="match status" value="1"/>
</dbReference>
<dbReference type="Gene3D" id="3.30.40.10">
    <property type="entry name" value="Zinc/RING finger domain, C3HC4 (zinc finger)"/>
    <property type="match status" value="2"/>
</dbReference>
<dbReference type="Pfam" id="PF10513">
    <property type="entry name" value="EPL1"/>
    <property type="match status" value="1"/>
</dbReference>
<dbReference type="InterPro" id="IPR011011">
    <property type="entry name" value="Znf_FYVE_PHD"/>
</dbReference>
<dbReference type="PROSITE" id="PS00028">
    <property type="entry name" value="ZINC_FINGER_C2H2_1"/>
    <property type="match status" value="1"/>
</dbReference>
<feature type="compositionally biased region" description="Polar residues" evidence="10">
    <location>
        <begin position="992"/>
        <end position="1001"/>
    </location>
</feature>
<keyword evidence="6 8" id="KW-0103">Bromodomain</keyword>
<evidence type="ECO:0000313" key="16">
    <source>
        <dbReference type="EMBL" id="CAG9810534.1"/>
    </source>
</evidence>
<dbReference type="InterPro" id="IPR000313">
    <property type="entry name" value="PWWP_dom"/>
</dbReference>
<dbReference type="FunFam" id="3.30.40.10:FF:000008">
    <property type="entry name" value="Bromodomain containing 1, isoform CRA_a"/>
    <property type="match status" value="1"/>
</dbReference>
<dbReference type="Pfam" id="PF00855">
    <property type="entry name" value="PWWP"/>
    <property type="match status" value="1"/>
</dbReference>
<feature type="compositionally biased region" description="Basic and acidic residues" evidence="10">
    <location>
        <begin position="1002"/>
        <end position="1014"/>
    </location>
</feature>
<dbReference type="SUPFAM" id="SSF47370">
    <property type="entry name" value="Bromodomain"/>
    <property type="match status" value="1"/>
</dbReference>
<feature type="compositionally biased region" description="Low complexity" evidence="10">
    <location>
        <begin position="787"/>
        <end position="803"/>
    </location>
</feature>
<evidence type="ECO:0000256" key="5">
    <source>
        <dbReference type="ARBA" id="ARBA00022833"/>
    </source>
</evidence>
<dbReference type="SMART" id="SM00355">
    <property type="entry name" value="ZnF_C2H2"/>
    <property type="match status" value="1"/>
</dbReference>
<dbReference type="PROSITE" id="PS51805">
    <property type="entry name" value="EPHD"/>
    <property type="match status" value="1"/>
</dbReference>
<accession>A0A9N9S3C1</accession>
<organism evidence="16 17">
    <name type="scientific">Chironomus riparius</name>
    <dbReference type="NCBI Taxonomy" id="315576"/>
    <lineage>
        <taxon>Eukaryota</taxon>
        <taxon>Metazoa</taxon>
        <taxon>Ecdysozoa</taxon>
        <taxon>Arthropoda</taxon>
        <taxon>Hexapoda</taxon>
        <taxon>Insecta</taxon>
        <taxon>Pterygota</taxon>
        <taxon>Neoptera</taxon>
        <taxon>Endopterygota</taxon>
        <taxon>Diptera</taxon>
        <taxon>Nematocera</taxon>
        <taxon>Chironomoidea</taxon>
        <taxon>Chironomidae</taxon>
        <taxon>Chironominae</taxon>
        <taxon>Chironomus</taxon>
    </lineage>
</organism>
<feature type="region of interest" description="Disordered" evidence="10">
    <location>
        <begin position="752"/>
        <end position="805"/>
    </location>
</feature>
<evidence type="ECO:0000259" key="15">
    <source>
        <dbReference type="PROSITE" id="PS51805"/>
    </source>
</evidence>
<feature type="domain" description="PHD-type" evidence="15">
    <location>
        <begin position="295"/>
        <end position="412"/>
    </location>
</feature>
<dbReference type="PANTHER" id="PTHR13793:SF107">
    <property type="entry name" value="BROMODOMAIN-CONTAINING PROTEIN HOMOLOG"/>
    <property type="match status" value="1"/>
</dbReference>
<reference evidence="16" key="1">
    <citation type="submission" date="2022-01" db="EMBL/GenBank/DDBJ databases">
        <authorList>
            <person name="King R."/>
        </authorList>
    </citation>
    <scope>NUCLEOTIDE SEQUENCE</scope>
</reference>
<feature type="domain" description="Bromo" evidence="11">
    <location>
        <begin position="585"/>
        <end position="655"/>
    </location>
</feature>
<evidence type="ECO:0000256" key="10">
    <source>
        <dbReference type="SAM" id="MobiDB-lite"/>
    </source>
</evidence>
<evidence type="ECO:0000256" key="8">
    <source>
        <dbReference type="PROSITE-ProRule" id="PRU00035"/>
    </source>
</evidence>
<dbReference type="SMART" id="SM00293">
    <property type="entry name" value="PWWP"/>
    <property type="match status" value="1"/>
</dbReference>
<evidence type="ECO:0000259" key="12">
    <source>
        <dbReference type="PROSITE" id="PS50016"/>
    </source>
</evidence>
<evidence type="ECO:0000259" key="13">
    <source>
        <dbReference type="PROSITE" id="PS50157"/>
    </source>
</evidence>
<dbReference type="SMART" id="SM00297">
    <property type="entry name" value="BROMO"/>
    <property type="match status" value="1"/>
</dbReference>
<feature type="compositionally biased region" description="Basic and acidic residues" evidence="10">
    <location>
        <begin position="844"/>
        <end position="856"/>
    </location>
</feature>
<dbReference type="SUPFAM" id="SSF57903">
    <property type="entry name" value="FYVE/PHD zinc finger"/>
    <property type="match status" value="1"/>
</dbReference>
<dbReference type="AlphaFoldDB" id="A0A9N9S3C1"/>
<dbReference type="InterPro" id="IPR050701">
    <property type="entry name" value="Histone_Mod_Regulator"/>
</dbReference>
<keyword evidence="17" id="KW-1185">Reference proteome</keyword>
<comment type="subcellular location">
    <subcellularLocation>
        <location evidence="1">Nucleus</location>
    </subcellularLocation>
</comment>
<dbReference type="InterPro" id="IPR034732">
    <property type="entry name" value="EPHD"/>
</dbReference>
<evidence type="ECO:0000256" key="6">
    <source>
        <dbReference type="ARBA" id="ARBA00023117"/>
    </source>
</evidence>
<feature type="domain" description="PWWP" evidence="14">
    <location>
        <begin position="1043"/>
        <end position="1115"/>
    </location>
</feature>
<proteinExistence type="predicted"/>
<feature type="compositionally biased region" description="Basic residues" evidence="10">
    <location>
        <begin position="57"/>
        <end position="73"/>
    </location>
</feature>
<dbReference type="Pfam" id="PF13831">
    <property type="entry name" value="PHD_2"/>
    <property type="match status" value="1"/>
</dbReference>
<dbReference type="SUPFAM" id="SSF63748">
    <property type="entry name" value="Tudor/PWWP/MBT"/>
    <property type="match status" value="1"/>
</dbReference>
<dbReference type="PANTHER" id="PTHR13793">
    <property type="entry name" value="PHD FINGER PROTEINS"/>
    <property type="match status" value="1"/>
</dbReference>
<feature type="domain" description="PHD-type" evidence="12">
    <location>
        <begin position="241"/>
        <end position="291"/>
    </location>
</feature>
<keyword evidence="7" id="KW-0539">Nucleus</keyword>
<dbReference type="Gene3D" id="1.20.920.10">
    <property type="entry name" value="Bromodomain-like"/>
    <property type="match status" value="1"/>
</dbReference>
<dbReference type="InterPro" id="IPR019787">
    <property type="entry name" value="Znf_PHD-finger"/>
</dbReference>
<gene>
    <name evidence="16" type="ORF">CHIRRI_LOCUS13347</name>
</gene>
<dbReference type="FunFam" id="3.30.40.10:FF:000007">
    <property type="entry name" value="Bromodomain containing 1, isoform CRA_b"/>
    <property type="match status" value="1"/>
</dbReference>
<dbReference type="Proteomes" id="UP001153620">
    <property type="component" value="Chromosome 4"/>
</dbReference>
<dbReference type="Pfam" id="PF13832">
    <property type="entry name" value="zf-HC5HC2H_2"/>
    <property type="match status" value="1"/>
</dbReference>
<dbReference type="InterPro" id="IPR036236">
    <property type="entry name" value="Znf_C2H2_sf"/>
</dbReference>
<feature type="region of interest" description="Disordered" evidence="10">
    <location>
        <begin position="41"/>
        <end position="83"/>
    </location>
</feature>
<feature type="region of interest" description="Disordered" evidence="10">
    <location>
        <begin position="841"/>
        <end position="863"/>
    </location>
</feature>
<feature type="region of interest" description="Disordered" evidence="10">
    <location>
        <begin position="953"/>
        <end position="1024"/>
    </location>
</feature>
<evidence type="ECO:0000256" key="4">
    <source>
        <dbReference type="ARBA" id="ARBA00022771"/>
    </source>
</evidence>
<dbReference type="GO" id="GO:0008270">
    <property type="term" value="F:zinc ion binding"/>
    <property type="evidence" value="ECO:0007669"/>
    <property type="project" value="UniProtKB-KW"/>
</dbReference>